<evidence type="ECO:0000313" key="2">
    <source>
        <dbReference type="EMBL" id="MEV0709684.1"/>
    </source>
</evidence>
<gene>
    <name evidence="2" type="ORF">AB0I48_19145</name>
</gene>
<proteinExistence type="predicted"/>
<accession>A0ABV3FW84</accession>
<name>A0ABV3FW84_9NOCA</name>
<comment type="caution">
    <text evidence="2">The sequence shown here is derived from an EMBL/GenBank/DDBJ whole genome shotgun (WGS) entry which is preliminary data.</text>
</comment>
<dbReference type="Pfam" id="PF18007">
    <property type="entry name" value="Rv3651-like_N"/>
    <property type="match status" value="1"/>
</dbReference>
<dbReference type="EMBL" id="JBFAKC010000008">
    <property type="protein sequence ID" value="MEV0709684.1"/>
    <property type="molecule type" value="Genomic_DNA"/>
</dbReference>
<organism evidence="2 3">
    <name type="scientific">Nocardia aurea</name>
    <dbReference type="NCBI Taxonomy" id="2144174"/>
    <lineage>
        <taxon>Bacteria</taxon>
        <taxon>Bacillati</taxon>
        <taxon>Actinomycetota</taxon>
        <taxon>Actinomycetes</taxon>
        <taxon>Mycobacteriales</taxon>
        <taxon>Nocardiaceae</taxon>
        <taxon>Nocardia</taxon>
    </lineage>
</organism>
<dbReference type="Proteomes" id="UP001551695">
    <property type="component" value="Unassembled WGS sequence"/>
</dbReference>
<sequence length="338" mass="37409">MWYVIDAAEPDRAIRQVPEERTARERSLHRLVRPGSLSTVASSVVAQAIESNESCDREVLVRGERRDVHAEPVPGPDGTPLAVRLWVGRRRRDPAPGIDVFLWHGRQWTVLADGTGGTVLPPGHPRLHGAWFLSRIIECEERDRLMTAALDSRPGTRWQGAMQVRTPDERSARVFGFFRHHGPDVLRGLLLQVEPAREPGLIAPTYRDDAAVALLGGTTALIDAETMQIIEWLTPPLGDIAWRHHPASKGTDPSGAGDFDLATTHLIHPDDIGIYLTALRSLVENRVDRARGVVRLLTLSRGWQPVELSCVRLPHGPSRFLTCLIRPVGPDTPSGLIE</sequence>
<evidence type="ECO:0000259" key="1">
    <source>
        <dbReference type="Pfam" id="PF18007"/>
    </source>
</evidence>
<protein>
    <submittedName>
        <fullName evidence="2">GAF domain-containing protein</fullName>
    </submittedName>
</protein>
<evidence type="ECO:0000313" key="3">
    <source>
        <dbReference type="Proteomes" id="UP001551695"/>
    </source>
</evidence>
<dbReference type="InterPro" id="IPR041458">
    <property type="entry name" value="Rv3651-like_N"/>
</dbReference>
<reference evidence="2 3" key="1">
    <citation type="submission" date="2024-06" db="EMBL/GenBank/DDBJ databases">
        <title>The Natural Products Discovery Center: Release of the First 8490 Sequenced Strains for Exploring Actinobacteria Biosynthetic Diversity.</title>
        <authorList>
            <person name="Kalkreuter E."/>
            <person name="Kautsar S.A."/>
            <person name="Yang D."/>
            <person name="Bader C.D."/>
            <person name="Teijaro C.N."/>
            <person name="Fluegel L."/>
            <person name="Davis C.M."/>
            <person name="Simpson J.R."/>
            <person name="Lauterbach L."/>
            <person name="Steele A.D."/>
            <person name="Gui C."/>
            <person name="Meng S."/>
            <person name="Li G."/>
            <person name="Viehrig K."/>
            <person name="Ye F."/>
            <person name="Su P."/>
            <person name="Kiefer A.F."/>
            <person name="Nichols A."/>
            <person name="Cepeda A.J."/>
            <person name="Yan W."/>
            <person name="Fan B."/>
            <person name="Jiang Y."/>
            <person name="Adhikari A."/>
            <person name="Zheng C.-J."/>
            <person name="Schuster L."/>
            <person name="Cowan T.M."/>
            <person name="Smanski M.J."/>
            <person name="Chevrette M.G."/>
            <person name="De Carvalho L.P.S."/>
            <person name="Shen B."/>
        </authorList>
    </citation>
    <scope>NUCLEOTIDE SEQUENCE [LARGE SCALE GENOMIC DNA]</scope>
    <source>
        <strain evidence="2 3">NPDC050403</strain>
    </source>
</reference>
<feature type="domain" description="Rv3651-like N-terminal" evidence="1">
    <location>
        <begin position="2"/>
        <end position="94"/>
    </location>
</feature>
<dbReference type="RefSeq" id="WP_355087746.1">
    <property type="nucleotide sequence ID" value="NZ_JBEXKW010000035.1"/>
</dbReference>
<keyword evidence="3" id="KW-1185">Reference proteome</keyword>